<comment type="caution">
    <text evidence="1">The sequence shown here is derived from an EMBL/GenBank/DDBJ whole genome shotgun (WGS) entry which is preliminary data.</text>
</comment>
<dbReference type="PANTHER" id="PTHR12029:SF11">
    <property type="entry name" value="METHYLTRANSFERASE TARBP1-RELATED"/>
    <property type="match status" value="1"/>
</dbReference>
<dbReference type="EMBL" id="JABVXQ010000016">
    <property type="protein sequence ID" value="KAF6073708.1"/>
    <property type="molecule type" value="Genomic_DNA"/>
</dbReference>
<dbReference type="PANTHER" id="PTHR12029">
    <property type="entry name" value="RNA METHYLTRANSFERASE"/>
    <property type="match status" value="1"/>
</dbReference>
<dbReference type="Proteomes" id="UP000664940">
    <property type="component" value="Unassembled WGS sequence"/>
</dbReference>
<protein>
    <submittedName>
        <fullName evidence="1">TAR (HIV-1) RNA binding protein 1</fullName>
    </submittedName>
</protein>
<evidence type="ECO:0000313" key="2">
    <source>
        <dbReference type="Proteomes" id="UP000664940"/>
    </source>
</evidence>
<dbReference type="GO" id="GO:0016423">
    <property type="term" value="F:tRNA (guanine) methyltransferase activity"/>
    <property type="evidence" value="ECO:0007669"/>
    <property type="project" value="TreeGrafter"/>
</dbReference>
<gene>
    <name evidence="1" type="ORF">HJG60_018549</name>
</gene>
<dbReference type="GO" id="GO:0030488">
    <property type="term" value="P:tRNA methylation"/>
    <property type="evidence" value="ECO:0007669"/>
    <property type="project" value="TreeGrafter"/>
</dbReference>
<dbReference type="AlphaFoldDB" id="A0A833YGB3"/>
<dbReference type="InterPro" id="IPR045330">
    <property type="entry name" value="TRM3/TARBP1"/>
</dbReference>
<organism evidence="1 2">
    <name type="scientific">Phyllostomus discolor</name>
    <name type="common">pale spear-nosed bat</name>
    <dbReference type="NCBI Taxonomy" id="89673"/>
    <lineage>
        <taxon>Eukaryota</taxon>
        <taxon>Metazoa</taxon>
        <taxon>Chordata</taxon>
        <taxon>Craniata</taxon>
        <taxon>Vertebrata</taxon>
        <taxon>Euteleostomi</taxon>
        <taxon>Mammalia</taxon>
        <taxon>Eutheria</taxon>
        <taxon>Laurasiatheria</taxon>
        <taxon>Chiroptera</taxon>
        <taxon>Yangochiroptera</taxon>
        <taxon>Phyllostomidae</taxon>
        <taxon>Phyllostominae</taxon>
        <taxon>Phyllostomus</taxon>
    </lineage>
</organism>
<reference evidence="1 2" key="1">
    <citation type="journal article" date="2020" name="Nature">
        <title>Six reference-quality genomes reveal evolution of bat adaptations.</title>
        <authorList>
            <person name="Jebb D."/>
            <person name="Huang Z."/>
            <person name="Pippel M."/>
            <person name="Hughes G.M."/>
            <person name="Lavrichenko K."/>
            <person name="Devanna P."/>
            <person name="Winkler S."/>
            <person name="Jermiin L.S."/>
            <person name="Skirmuntt E.C."/>
            <person name="Katzourakis A."/>
            <person name="Burkitt-Gray L."/>
            <person name="Ray D.A."/>
            <person name="Sullivan K.A.M."/>
            <person name="Roscito J.G."/>
            <person name="Kirilenko B.M."/>
            <person name="Davalos L.M."/>
            <person name="Corthals A.P."/>
            <person name="Power M.L."/>
            <person name="Jones G."/>
            <person name="Ransome R.D."/>
            <person name="Dechmann D.K.N."/>
            <person name="Locatelli A.G."/>
            <person name="Puechmaille S.J."/>
            <person name="Fedrigo O."/>
            <person name="Jarvis E.D."/>
            <person name="Hiller M."/>
            <person name="Vernes S.C."/>
            <person name="Myers E.W."/>
            <person name="Teeling E.C."/>
        </authorList>
    </citation>
    <scope>NUCLEOTIDE SEQUENCE [LARGE SCALE GENOMIC DNA]</scope>
    <source>
        <strain evidence="1">Bat1K_MPI-CBG_1</strain>
    </source>
</reference>
<sequence>MLPTLSSARPGHVRGASRLLSMLATLASLPAAVSPPPGRPWPLPVGSTAAVSVGVGSISSRLLIRVSYRMSTDGGPVVLWGGGGDDTLKLFLSGSFLLKFIQKMTSRHWCAVPILFLSKALAGVPRCRALGLEGLLALRDVLQCTMATHQILLRGAAQGYLLQTAMNLLDVEKVSLSDISAFLLSLRQEESLARGTSLWTEVRLKII</sequence>
<proteinExistence type="predicted"/>
<accession>A0A833YGB3</accession>
<evidence type="ECO:0000313" key="1">
    <source>
        <dbReference type="EMBL" id="KAF6073708.1"/>
    </source>
</evidence>
<name>A0A833YGB3_9CHIR</name>